<reference evidence="4" key="2">
    <citation type="submission" date="2025-08" db="UniProtKB">
        <authorList>
            <consortium name="Ensembl"/>
        </authorList>
    </citation>
    <scope>IDENTIFICATION</scope>
</reference>
<dbReference type="SMART" id="SM01289">
    <property type="entry name" value="PYRIN"/>
    <property type="match status" value="1"/>
</dbReference>
<dbReference type="Ensembl" id="ENSMMDT00005003465.1">
    <property type="protein sequence ID" value="ENSMMDP00005003380.1"/>
    <property type="gene ID" value="ENSMMDG00005001898.1"/>
</dbReference>
<dbReference type="InterPro" id="IPR004020">
    <property type="entry name" value="DAPIN"/>
</dbReference>
<reference evidence="4" key="3">
    <citation type="submission" date="2025-09" db="UniProtKB">
        <authorList>
            <consortium name="Ensembl"/>
        </authorList>
    </citation>
    <scope>IDENTIFICATION</scope>
</reference>
<name>A0A667WEK6_9TELE</name>
<feature type="domain" description="Pyrin" evidence="3">
    <location>
        <begin position="1"/>
        <end position="94"/>
    </location>
</feature>
<keyword evidence="5" id="KW-1185">Reference proteome</keyword>
<keyword evidence="2" id="KW-0472">Membrane</keyword>
<feature type="transmembrane region" description="Helical" evidence="2">
    <location>
        <begin position="276"/>
        <end position="294"/>
    </location>
</feature>
<evidence type="ECO:0000259" key="3">
    <source>
        <dbReference type="PROSITE" id="PS50824"/>
    </source>
</evidence>
<dbReference type="SUPFAM" id="SSF47986">
    <property type="entry name" value="DEATH domain"/>
    <property type="match status" value="1"/>
</dbReference>
<keyword evidence="2" id="KW-0812">Transmembrane</keyword>
<dbReference type="AlphaFoldDB" id="A0A667WEK6"/>
<protein>
    <submittedName>
        <fullName evidence="4">Uncharacterized LOC115373277</fullName>
    </submittedName>
</protein>
<accession>A0A667WEK6</accession>
<dbReference type="RefSeq" id="XP_029927438.1">
    <property type="nucleotide sequence ID" value="XM_030071578.1"/>
</dbReference>
<organism evidence="4 5">
    <name type="scientific">Myripristis murdjan</name>
    <name type="common">pinecone soldierfish</name>
    <dbReference type="NCBI Taxonomy" id="586833"/>
    <lineage>
        <taxon>Eukaryota</taxon>
        <taxon>Metazoa</taxon>
        <taxon>Chordata</taxon>
        <taxon>Craniata</taxon>
        <taxon>Vertebrata</taxon>
        <taxon>Euteleostomi</taxon>
        <taxon>Actinopterygii</taxon>
        <taxon>Neopterygii</taxon>
        <taxon>Teleostei</taxon>
        <taxon>Neoteleostei</taxon>
        <taxon>Acanthomorphata</taxon>
        <taxon>Holocentriformes</taxon>
        <taxon>Holocentridae</taxon>
        <taxon>Myripristis</taxon>
    </lineage>
</organism>
<dbReference type="GeneID" id="115373277"/>
<dbReference type="InParanoid" id="A0A667WEK6"/>
<dbReference type="PROSITE" id="PS50824">
    <property type="entry name" value="DAPIN"/>
    <property type="match status" value="1"/>
</dbReference>
<dbReference type="Pfam" id="PF02758">
    <property type="entry name" value="PYRIN"/>
    <property type="match status" value="1"/>
</dbReference>
<sequence length="295" mass="32235">MPPGTIKGAVQDALEDLTKSQLDKFRSALLDRGGKTRVRRGSVDGKDFMDITDALVSTFTEPGALRVTKKLLKLIGCNKEAQDLDLQTRSLLDKSSCPPCKNGSPRGKQSKPSQEAASRVGSLRPRRGKATGPRVGAEKPEEAAVTHPLVAHPALKRDARSHQESDEAEVRALQPGQQLISFSKCQTNTVHSLYESEDEGEISFMSYRQRMIANQATKRDDAINYMWNRDQEENTAAADGAAADEGAAAADAAATSPDAMQLARNEYQPPKWKKSIWWILAACLGIVMYHFGVVV</sequence>
<evidence type="ECO:0000313" key="4">
    <source>
        <dbReference type="Ensembl" id="ENSMMDP00005003380.1"/>
    </source>
</evidence>
<feature type="region of interest" description="Disordered" evidence="1">
    <location>
        <begin position="93"/>
        <end position="143"/>
    </location>
</feature>
<reference evidence="4" key="1">
    <citation type="submission" date="2019-06" db="EMBL/GenBank/DDBJ databases">
        <authorList>
            <consortium name="Wellcome Sanger Institute Data Sharing"/>
        </authorList>
    </citation>
    <scope>NUCLEOTIDE SEQUENCE [LARGE SCALE GENOMIC DNA]</scope>
</reference>
<dbReference type="Gene3D" id="1.10.533.10">
    <property type="entry name" value="Death Domain, Fas"/>
    <property type="match status" value="1"/>
</dbReference>
<keyword evidence="2" id="KW-1133">Transmembrane helix</keyword>
<dbReference type="InterPro" id="IPR011029">
    <property type="entry name" value="DEATH-like_dom_sf"/>
</dbReference>
<evidence type="ECO:0000313" key="5">
    <source>
        <dbReference type="Proteomes" id="UP000472263"/>
    </source>
</evidence>
<proteinExistence type="predicted"/>
<evidence type="ECO:0000256" key="1">
    <source>
        <dbReference type="SAM" id="MobiDB-lite"/>
    </source>
</evidence>
<dbReference type="OrthoDB" id="8888059at2759"/>
<dbReference type="Proteomes" id="UP000472263">
    <property type="component" value="Chromosome 16"/>
</dbReference>
<dbReference type="GeneTree" id="ENSGT01140000283325"/>
<gene>
    <name evidence="4" type="primary">LOC115373277</name>
</gene>
<evidence type="ECO:0000256" key="2">
    <source>
        <dbReference type="SAM" id="Phobius"/>
    </source>
</evidence>